<feature type="signal peptide" evidence="7">
    <location>
        <begin position="1"/>
        <end position="22"/>
    </location>
</feature>
<dbReference type="Proteomes" id="UP000085678">
    <property type="component" value="Unplaced"/>
</dbReference>
<evidence type="ECO:0000313" key="10">
    <source>
        <dbReference type="Proteomes" id="UP000085678"/>
    </source>
</evidence>
<evidence type="ECO:0000256" key="5">
    <source>
        <dbReference type="SAM" id="MobiDB-lite"/>
    </source>
</evidence>
<accession>A0A1S3H8Z9</accession>
<evidence type="ECO:0000259" key="8">
    <source>
        <dbReference type="Pfam" id="PF07773"/>
    </source>
</evidence>
<evidence type="ECO:0000313" key="11">
    <source>
        <dbReference type="RefSeq" id="XP_013382565.1"/>
    </source>
</evidence>
<dbReference type="Pfam" id="PF07773">
    <property type="entry name" value="TCTN_DUF1619"/>
    <property type="match status" value="2"/>
</dbReference>
<evidence type="ECO:0000256" key="7">
    <source>
        <dbReference type="SAM" id="SignalP"/>
    </source>
</evidence>
<dbReference type="InterPro" id="IPR057724">
    <property type="entry name" value="TCTN1-3_N"/>
</dbReference>
<evidence type="ECO:0000256" key="2">
    <source>
        <dbReference type="ARBA" id="ARBA00022729"/>
    </source>
</evidence>
<keyword evidence="6" id="KW-0472">Membrane</keyword>
<dbReference type="PANTHER" id="PTHR14611">
    <property type="entry name" value="TECTONIC FAMILY MEMBER"/>
    <property type="match status" value="1"/>
</dbReference>
<dbReference type="PANTHER" id="PTHR14611:SF6">
    <property type="entry name" value="TECTONIC-2"/>
    <property type="match status" value="1"/>
</dbReference>
<feature type="transmembrane region" description="Helical" evidence="6">
    <location>
        <begin position="1303"/>
        <end position="1324"/>
    </location>
</feature>
<feature type="domain" description="Tectonic-1-3 N-terminal" evidence="9">
    <location>
        <begin position="564"/>
        <end position="653"/>
    </location>
</feature>
<keyword evidence="4" id="KW-0325">Glycoprotein</keyword>
<keyword evidence="6" id="KW-0812">Transmembrane</keyword>
<evidence type="ECO:0000259" key="9">
    <source>
        <dbReference type="Pfam" id="PF25752"/>
    </source>
</evidence>
<protein>
    <submittedName>
        <fullName evidence="11">Flocculation protein FLO11 isoform X1</fullName>
    </submittedName>
</protein>
<feature type="region of interest" description="Disordered" evidence="5">
    <location>
        <begin position="336"/>
        <end position="374"/>
    </location>
</feature>
<keyword evidence="10" id="KW-1185">Reference proteome</keyword>
<reference evidence="11" key="1">
    <citation type="submission" date="2025-08" db="UniProtKB">
        <authorList>
            <consortium name="RefSeq"/>
        </authorList>
    </citation>
    <scope>IDENTIFICATION</scope>
    <source>
        <tissue evidence="11">Gonads</tissue>
    </source>
</reference>
<feature type="domain" description="Tectonic-1-3" evidence="8">
    <location>
        <begin position="697"/>
        <end position="910"/>
    </location>
</feature>
<dbReference type="STRING" id="7574.A0A1S3H8Z9"/>
<dbReference type="InterPro" id="IPR011677">
    <property type="entry name" value="TCTN1-3_dom"/>
</dbReference>
<feature type="chain" id="PRO_5010240913" evidence="7">
    <location>
        <begin position="23"/>
        <end position="1342"/>
    </location>
</feature>
<organism evidence="10 11">
    <name type="scientific">Lingula anatina</name>
    <name type="common">Brachiopod</name>
    <name type="synonym">Lingula unguis</name>
    <dbReference type="NCBI Taxonomy" id="7574"/>
    <lineage>
        <taxon>Eukaryota</taxon>
        <taxon>Metazoa</taxon>
        <taxon>Spiralia</taxon>
        <taxon>Lophotrochozoa</taxon>
        <taxon>Brachiopoda</taxon>
        <taxon>Linguliformea</taxon>
        <taxon>Lingulata</taxon>
        <taxon>Lingulida</taxon>
        <taxon>Linguloidea</taxon>
        <taxon>Lingulidae</taxon>
        <taxon>Lingula</taxon>
    </lineage>
</organism>
<dbReference type="Pfam" id="PF25752">
    <property type="entry name" value="DUF1619_N"/>
    <property type="match status" value="1"/>
</dbReference>
<dbReference type="InParanoid" id="A0A1S3H8Z9"/>
<keyword evidence="2 7" id="KW-0732">Signal</keyword>
<dbReference type="GO" id="GO:0060271">
    <property type="term" value="P:cilium assembly"/>
    <property type="evidence" value="ECO:0007669"/>
    <property type="project" value="TreeGrafter"/>
</dbReference>
<keyword evidence="3" id="KW-0970">Cilium biogenesis/degradation</keyword>
<evidence type="ECO:0000256" key="3">
    <source>
        <dbReference type="ARBA" id="ARBA00022794"/>
    </source>
</evidence>
<sequence>MEAFEILLCVFSILGISERVHGIGVGQVELTLAVRNGDTFQYVFSEVQSSRPSDTVIEVRLSVTLPFTGQNVPFESNVTVSCGLTPDSAGYSQANFNDTFVDVDVNNTAFVPFIIIAAGRPASLQCWGVSSPILNATDPPQFSKATSISPPSTFVITRVATINFCSETIIVPNQESSVCTECKFLLQFSEPIQDNNVTISCTVPTVTDQRQLNISISDHTAVIGDTSIEVSYSILNPGIQINVVSPIDVTCTAQSEGSGWQYDRNTENATAQFQLDQGSVSLLPQYTHTEGTRLTALLALDVGVNGQVAFTCSVVTVNSTSVAKALAQENYCPVASPSTPGPVTTTTTTTPTTSAADAGTTQSNSTANSTAETTTPVMENTTISVTTTVNSTTVEANTTASSNMTTLTANTTEAPTTTTEIMNTTTANVTVGNATSEQTTAPTFAASISTTTSVNSTDNATSAVPVTTLPTTPPTTPVANVTNQWSISPTNPTFLSNEIVKEVIIERKVDPQVETQEVILVRCCAEDSSFRRFAGKTAELIATVTSSPLSAINGTLATTGANITVESTFPNPAYVELAPCPCDLTSGHCDTGCCCDSDCTSADIASFQCLPGVFGGSGGGVVDHSCASPRFDKEDWFPLMCVHQENSPLLGMFFQTEPALRTTTAFNTRVGSSKPNYTFEENDDQSIFETVPGLNPGYRQGDGIKTSSVLQGYLSIPQRSLSGECISSAPVQFLKDLDSSCVHHLTESLCQESSPLNARTYITSTRLTNPPCPQRPAILKSMNTEADVDTHYFCLEDLSAYVKSQQTLNDFYKPTQKYLFRELKTFDNTTGTNNFTYSEVIIEQNATDVGKAQRCVWDDGFTLPPIPEYNRTTNTCMNAVLKVTYDFYWQMGNIVNVSAVIVLGSISLEQVRRDNRTITNTVQIPESYETVNMTTEAPGVNQTLVNVTQPVNNTIPRREETYTVENTTTTTSATVLTQVFTVRFIHDYLDVNASTSDNETERLEFEDRSGNPGYDFMKPVLSGNPVYDPVLSDFSYVDANLSQALALWKPGPSGLCYHATRHTITFGEDATSSCILRLGLEELKNCSSLRELILTEQTKLMSAQYIATVGNPDRANLEDWVAVLRESIQFNASTVTTQLPSTTVEMTTAQQETTSIMDTTTSTTNMTENVTEEIHQYNLFDQVEGVCQSVPTGIHVVIMYAEVGRQDAVYIKQIVGAKVSYSLSTWQMDCLGASGPACANVSTEGLVQSFLLQSTVTFVKVPAAEPVQPIKYLAGINPSLCKGETCERQLLYPFTSAYQGDPIMYRVGFGLLVIFSSIGLIITLQPWIQKLVAAVHRSILFL</sequence>
<comment type="similarity">
    <text evidence="1">Belongs to the tectonic family.</text>
</comment>
<dbReference type="OrthoDB" id="9282501at2759"/>
<proteinExistence type="inferred from homology"/>
<evidence type="ECO:0000256" key="6">
    <source>
        <dbReference type="SAM" id="Phobius"/>
    </source>
</evidence>
<evidence type="ECO:0000256" key="4">
    <source>
        <dbReference type="ARBA" id="ARBA00023180"/>
    </source>
</evidence>
<dbReference type="InterPro" id="IPR040354">
    <property type="entry name" value="TCTN1-3"/>
</dbReference>
<feature type="domain" description="Tectonic-1-3" evidence="8">
    <location>
        <begin position="1013"/>
        <end position="1225"/>
    </location>
</feature>
<keyword evidence="6" id="KW-1133">Transmembrane helix</keyword>
<dbReference type="KEGG" id="lak:106153254"/>
<dbReference type="RefSeq" id="XP_013382565.1">
    <property type="nucleotide sequence ID" value="XM_013527111.1"/>
</dbReference>
<evidence type="ECO:0000256" key="1">
    <source>
        <dbReference type="ARBA" id="ARBA00007633"/>
    </source>
</evidence>
<dbReference type="GeneID" id="106153254"/>
<gene>
    <name evidence="11" type="primary">LOC106153254</name>
</gene>
<name>A0A1S3H8Z9_LINAN</name>